<dbReference type="Proteomes" id="UP000578686">
    <property type="component" value="Unassembled WGS sequence"/>
</dbReference>
<evidence type="ECO:0000313" key="1">
    <source>
        <dbReference type="EMBL" id="NJQ05787.1"/>
    </source>
</evidence>
<dbReference type="PROSITE" id="PS51257">
    <property type="entry name" value="PROKAR_LIPOPROTEIN"/>
    <property type="match status" value="1"/>
</dbReference>
<name>A0A7X6D085_9ACTN</name>
<keyword evidence="2" id="KW-1185">Reference proteome</keyword>
<organism evidence="1 2">
    <name type="scientific">Streptomyces lonarensis</name>
    <dbReference type="NCBI Taxonomy" id="700599"/>
    <lineage>
        <taxon>Bacteria</taxon>
        <taxon>Bacillati</taxon>
        <taxon>Actinomycetota</taxon>
        <taxon>Actinomycetes</taxon>
        <taxon>Kitasatosporales</taxon>
        <taxon>Streptomycetaceae</taxon>
        <taxon>Streptomyces</taxon>
    </lineage>
</organism>
<reference evidence="1 2" key="1">
    <citation type="submission" date="2020-03" db="EMBL/GenBank/DDBJ databases">
        <title>Draft genome of Streptomyces sp. ventii, isolated from the Axial Seamount in the Pacific Ocean, and resequencing of the two type strains Streptomyces lonarensis strain NCL 716 and Streptomyces bohaiensis strain 11A07.</title>
        <authorList>
            <person name="Loughran R.M."/>
            <person name="Pfannmuller K.M."/>
            <person name="Wasson B.J."/>
            <person name="Deadmond M.C."/>
            <person name="Paddock B.E."/>
            <person name="Koyack M.J."/>
            <person name="Gallegos D.A."/>
            <person name="Mitchell E.A."/>
            <person name="Ushijima B."/>
            <person name="Saw J.H."/>
            <person name="Mcphail K.L."/>
            <person name="Videau P."/>
        </authorList>
    </citation>
    <scope>NUCLEOTIDE SEQUENCE [LARGE SCALE GENOMIC DNA]</scope>
    <source>
        <strain evidence="1 2">NCL716</strain>
    </source>
</reference>
<evidence type="ECO:0000313" key="2">
    <source>
        <dbReference type="Proteomes" id="UP000578686"/>
    </source>
</evidence>
<evidence type="ECO:0008006" key="3">
    <source>
        <dbReference type="Google" id="ProtNLM"/>
    </source>
</evidence>
<dbReference type="AlphaFoldDB" id="A0A7X6D085"/>
<gene>
    <name evidence="1" type="ORF">HCN56_09405</name>
</gene>
<proteinExistence type="predicted"/>
<dbReference type="EMBL" id="JAAVJD010000051">
    <property type="protein sequence ID" value="NJQ05787.1"/>
    <property type="molecule type" value="Genomic_DNA"/>
</dbReference>
<protein>
    <recommendedName>
        <fullName evidence="3">DUF3558 domain-containing protein</fullName>
    </recommendedName>
</protein>
<dbReference type="RefSeq" id="WP_167969067.1">
    <property type="nucleotide sequence ID" value="NZ_BHZG01000508.1"/>
</dbReference>
<comment type="caution">
    <text evidence="1">The sequence shown here is derived from an EMBL/GenBank/DDBJ whole genome shotgun (WGS) entry which is preliminary data.</text>
</comment>
<sequence length="200" mass="22066">MTPNTLRRLCTITLLGGSLAGCTPPAESTDPPPPPSRDYALPEQLCDLPIEQQKFASFFPGGEEVKVVREQTANRERYGSYRCNYEVDGFLVLSVDAHFDEPQDMGRPPYQTSMVRRSISDDASPTVVPGEYPAQAWPGAASALTQCSFQGNPQDYYVAVVSTHPEEEEHALAMVSEIIQPVARYVEERCEEIAPDGEPK</sequence>
<accession>A0A7X6D085</accession>